<dbReference type="SUPFAM" id="SSF56112">
    <property type="entry name" value="Protein kinase-like (PK-like)"/>
    <property type="match status" value="1"/>
</dbReference>
<dbReference type="PANTHER" id="PTHR45641">
    <property type="entry name" value="TETRATRICOPEPTIDE REPEAT PROTEIN (AFU_ORTHOLOGUE AFUA_6G03870)"/>
    <property type="match status" value="1"/>
</dbReference>
<dbReference type="AlphaFoldDB" id="A0A0V0QL06"/>
<organism evidence="5 6">
    <name type="scientific">Pseudocohnilembus persalinus</name>
    <name type="common">Ciliate</name>
    <dbReference type="NCBI Taxonomy" id="266149"/>
    <lineage>
        <taxon>Eukaryota</taxon>
        <taxon>Sar</taxon>
        <taxon>Alveolata</taxon>
        <taxon>Ciliophora</taxon>
        <taxon>Intramacronucleata</taxon>
        <taxon>Oligohymenophorea</taxon>
        <taxon>Scuticociliatia</taxon>
        <taxon>Philasterida</taxon>
        <taxon>Pseudocohnilembidae</taxon>
        <taxon>Pseudocohnilembus</taxon>
    </lineage>
</organism>
<feature type="coiled-coil region" evidence="4">
    <location>
        <begin position="570"/>
        <end position="597"/>
    </location>
</feature>
<evidence type="ECO:0000313" key="6">
    <source>
        <dbReference type="Proteomes" id="UP000054937"/>
    </source>
</evidence>
<dbReference type="Proteomes" id="UP000054937">
    <property type="component" value="Unassembled WGS sequence"/>
</dbReference>
<accession>A0A0V0QL06</accession>
<dbReference type="PROSITE" id="PS50005">
    <property type="entry name" value="TPR"/>
    <property type="match status" value="1"/>
</dbReference>
<evidence type="ECO:0000256" key="1">
    <source>
        <dbReference type="ARBA" id="ARBA00022737"/>
    </source>
</evidence>
<keyword evidence="6" id="KW-1185">Reference proteome</keyword>
<dbReference type="Pfam" id="PF13424">
    <property type="entry name" value="TPR_12"/>
    <property type="match status" value="3"/>
</dbReference>
<proteinExistence type="predicted"/>
<evidence type="ECO:0000256" key="4">
    <source>
        <dbReference type="SAM" id="Coils"/>
    </source>
</evidence>
<comment type="caution">
    <text evidence="5">The sequence shown here is derived from an EMBL/GenBank/DDBJ whole genome shotgun (WGS) entry which is preliminary data.</text>
</comment>
<evidence type="ECO:0000256" key="2">
    <source>
        <dbReference type="ARBA" id="ARBA00022803"/>
    </source>
</evidence>
<keyword evidence="4" id="KW-0175">Coiled coil</keyword>
<keyword evidence="5" id="KW-0418">Kinase</keyword>
<evidence type="ECO:0000313" key="5">
    <source>
        <dbReference type="EMBL" id="KRX02955.1"/>
    </source>
</evidence>
<dbReference type="InterPro" id="IPR011009">
    <property type="entry name" value="Kinase-like_dom_sf"/>
</dbReference>
<sequence length="797" mass="93942">MDIGDNENFLDLQQGVQKMLQDEYNSSYQQEQNFDHILSVDTDQNKKSTNPGINLLNETDIRTNYSLEEFKKIGNQKKNYNKNGYIDDKDTIMSQQQQHGRLKMENIFYDEYKNELKIQDFLPAYGMFAQEIDQELDEISDLKAIGIIILVLLYGHIEKNNLYQIYKNKEKVKSYINQQNVSENVKQMINDENIVGSEKIQNDIFIRIYDFEKKNSNFLSNIRNYKWEKVEELINNQNFEDNNENQNNLTILTNSQEQNINILQLLKSNDSVNNNLILKQKQYQQQLEQDNLQKSQMKHVNKLKERKIKIQTLKDYYIVRKDEFFTFYLIYEDFDYSLQEYIECNKNKQNSENKIKEAFILANYLSEYDINLLDSLNLYQNSFLPQNILIKNNQEENLVVFLIEKEIGNILRDMNKENDAIQQYKNAIKSLEKLGEKYKDFHLEIGIIQFKIGEIMQSSEQKGACIQELLKAQQNLKKYQNLENPIQIKLNMYLADTYFNKEDLKFSLQQYQQCMFQFKNIGFKGYFGSQLLEKLATLYFLVSEYENAKIFFEKALFYKTQLYKKNHVQVAQICNNLAETNRKLNNLDQAIKLYERSLDIYFHNEKGNQEQIQQVYNNLGLVYQQKKEYVQADLLLQKCYKCRLKLFGSNSGYVMQTKLNLAIIQDLQGNHTSSISIYDEILGFFRSLGNSNCQNTIYIQALTNKGLALFNILDFKGANSAFNEAIRAKRILLGNDHISLAQTIQNSAITYSKLGQFKKAIQLYNEALDIYDTKVPQDHPEIIKIKQNLLIALRFDK</sequence>
<dbReference type="InParanoid" id="A0A0V0QL06"/>
<dbReference type="EMBL" id="LDAU01000148">
    <property type="protein sequence ID" value="KRX02955.1"/>
    <property type="molecule type" value="Genomic_DNA"/>
</dbReference>
<dbReference type="PANTHER" id="PTHR45641:SF19">
    <property type="entry name" value="NEPHROCYSTIN-3"/>
    <property type="match status" value="1"/>
</dbReference>
<name>A0A0V0QL06_PSEPJ</name>
<evidence type="ECO:0000256" key="3">
    <source>
        <dbReference type="PROSITE-ProRule" id="PRU00339"/>
    </source>
</evidence>
<gene>
    <name evidence="5" type="ORF">PPERSA_09373</name>
</gene>
<feature type="repeat" description="TPR" evidence="3">
    <location>
        <begin position="741"/>
        <end position="774"/>
    </location>
</feature>
<dbReference type="SMART" id="SM00028">
    <property type="entry name" value="TPR"/>
    <property type="match status" value="8"/>
</dbReference>
<keyword evidence="1" id="KW-0677">Repeat</keyword>
<dbReference type="SUPFAM" id="SSF48452">
    <property type="entry name" value="TPR-like"/>
    <property type="match status" value="3"/>
</dbReference>
<dbReference type="InterPro" id="IPR011990">
    <property type="entry name" value="TPR-like_helical_dom_sf"/>
</dbReference>
<keyword evidence="5" id="KW-0808">Transferase</keyword>
<protein>
    <submittedName>
        <fullName evidence="5">Protein kinase-like domain</fullName>
    </submittedName>
</protein>
<keyword evidence="2 3" id="KW-0802">TPR repeat</keyword>
<dbReference type="InterPro" id="IPR019734">
    <property type="entry name" value="TPR_rpt"/>
</dbReference>
<reference evidence="5 6" key="1">
    <citation type="journal article" date="2015" name="Sci. Rep.">
        <title>Genome of the facultative scuticociliatosis pathogen Pseudocohnilembus persalinus provides insight into its virulence through horizontal gene transfer.</title>
        <authorList>
            <person name="Xiong J."/>
            <person name="Wang G."/>
            <person name="Cheng J."/>
            <person name="Tian M."/>
            <person name="Pan X."/>
            <person name="Warren A."/>
            <person name="Jiang C."/>
            <person name="Yuan D."/>
            <person name="Miao W."/>
        </authorList>
    </citation>
    <scope>NUCLEOTIDE SEQUENCE [LARGE SCALE GENOMIC DNA]</scope>
    <source>
        <strain evidence="5">36N120E</strain>
    </source>
</reference>
<dbReference type="GO" id="GO:0016301">
    <property type="term" value="F:kinase activity"/>
    <property type="evidence" value="ECO:0007669"/>
    <property type="project" value="UniProtKB-KW"/>
</dbReference>
<dbReference type="Gene3D" id="1.25.40.10">
    <property type="entry name" value="Tetratricopeptide repeat domain"/>
    <property type="match status" value="3"/>
</dbReference>
<dbReference type="OrthoDB" id="443949at2759"/>